<dbReference type="PROSITE" id="PS50893">
    <property type="entry name" value="ABC_TRANSPORTER_2"/>
    <property type="match status" value="1"/>
</dbReference>
<reference evidence="6 7" key="1">
    <citation type="journal article" date="2022" name="Int. J. Syst. Evol. Microbiol.">
        <title>Pseudocitrobacter corydidari sp. nov., isolated from the Asian emerald cockroach Corydidarum magnifica.</title>
        <authorList>
            <person name="Guzman J."/>
            <person name="Poehlein A."/>
            <person name="Glaeser S.P."/>
            <person name="Schwengers O."/>
            <person name="Blom J."/>
            <person name="Hollensteiner J."/>
            <person name="Kampfer P."/>
            <person name="Vilcinskas A."/>
        </authorList>
    </citation>
    <scope>NUCLEOTIDE SEQUENCE [LARGE SCALE GENOMIC DNA]</scope>
    <source>
        <strain evidence="6">G163CM</strain>
    </source>
</reference>
<sequence>MCAAGVYLAGRLVGGIAAMIVLNNLCVGYDGEAIAPPVDGRITRGSLMAIVGENGCGKSTLLKTLAGFIPPVSGRVHWQTRRPVIGWLAQRQLMDQQFPLTVQDVVCQGAWPRISLCFGIDRVVRRRVADALERVGLISLAKTPIASLSGGQFQRMLFARILVQQAPLVMLDEPFTGVDETTTEMLMSLILDMQRHGQTVLAVLHDSEKVARFFPQVLELGGVRAISPMLPARSA</sequence>
<evidence type="ECO:0000256" key="3">
    <source>
        <dbReference type="ARBA" id="ARBA00022741"/>
    </source>
</evidence>
<keyword evidence="2" id="KW-0813">Transport</keyword>
<dbReference type="SMART" id="SM00382">
    <property type="entry name" value="AAA"/>
    <property type="match status" value="1"/>
</dbReference>
<dbReference type="Gene3D" id="3.40.50.300">
    <property type="entry name" value="P-loop containing nucleotide triphosphate hydrolases"/>
    <property type="match status" value="1"/>
</dbReference>
<dbReference type="EMBL" id="CP087880">
    <property type="protein sequence ID" value="UGS43859.1"/>
    <property type="molecule type" value="Genomic_DNA"/>
</dbReference>
<gene>
    <name evidence="6" type="primary">scaC</name>
    <name evidence="6" type="ORF">G163CM_46420</name>
</gene>
<dbReference type="PANTHER" id="PTHR42734">
    <property type="entry name" value="METAL TRANSPORT SYSTEM ATP-BINDING PROTEIN TM_0124-RELATED"/>
    <property type="match status" value="1"/>
</dbReference>
<keyword evidence="3" id="KW-0547">Nucleotide-binding</keyword>
<dbReference type="PANTHER" id="PTHR42734:SF5">
    <property type="entry name" value="IRON TRANSPORT SYSTEM ATP-BINDING PROTEIN HI_0361-RELATED"/>
    <property type="match status" value="1"/>
</dbReference>
<protein>
    <submittedName>
        <fullName evidence="6">Manganese import ATP-binding protein ScaC</fullName>
    </submittedName>
</protein>
<organism evidence="6 7">
    <name type="scientific">Pseudocitrobacter corydidari</name>
    <dbReference type="NCBI Taxonomy" id="2891570"/>
    <lineage>
        <taxon>Bacteria</taxon>
        <taxon>Pseudomonadati</taxon>
        <taxon>Pseudomonadota</taxon>
        <taxon>Gammaproteobacteria</taxon>
        <taxon>Enterobacterales</taxon>
        <taxon>Enterobacteriaceae</taxon>
        <taxon>Pseudocitrobacter</taxon>
    </lineage>
</organism>
<evidence type="ECO:0000256" key="4">
    <source>
        <dbReference type="ARBA" id="ARBA00022840"/>
    </source>
</evidence>
<dbReference type="SUPFAM" id="SSF52540">
    <property type="entry name" value="P-loop containing nucleoside triphosphate hydrolases"/>
    <property type="match status" value="1"/>
</dbReference>
<dbReference type="InterPro" id="IPR003439">
    <property type="entry name" value="ABC_transporter-like_ATP-bd"/>
</dbReference>
<evidence type="ECO:0000259" key="5">
    <source>
        <dbReference type="PROSITE" id="PS50893"/>
    </source>
</evidence>
<proteinExistence type="inferred from homology"/>
<dbReference type="Pfam" id="PF00005">
    <property type="entry name" value="ABC_tran"/>
    <property type="match status" value="1"/>
</dbReference>
<dbReference type="InterPro" id="IPR050153">
    <property type="entry name" value="Metal_Ion_Import_ABC"/>
</dbReference>
<feature type="domain" description="ABC transporter" evidence="5">
    <location>
        <begin position="20"/>
        <end position="234"/>
    </location>
</feature>
<dbReference type="Proteomes" id="UP001199659">
    <property type="component" value="Chromosome"/>
</dbReference>
<dbReference type="PROSITE" id="PS00211">
    <property type="entry name" value="ABC_TRANSPORTER_1"/>
    <property type="match status" value="1"/>
</dbReference>
<dbReference type="InterPro" id="IPR027417">
    <property type="entry name" value="P-loop_NTPase"/>
</dbReference>
<evidence type="ECO:0000256" key="2">
    <source>
        <dbReference type="ARBA" id="ARBA00022448"/>
    </source>
</evidence>
<evidence type="ECO:0000313" key="7">
    <source>
        <dbReference type="Proteomes" id="UP001199659"/>
    </source>
</evidence>
<keyword evidence="7" id="KW-1185">Reference proteome</keyword>
<comment type="similarity">
    <text evidence="1">Belongs to the ABC transporter superfamily.</text>
</comment>
<dbReference type="GO" id="GO:0005524">
    <property type="term" value="F:ATP binding"/>
    <property type="evidence" value="ECO:0007669"/>
    <property type="project" value="UniProtKB-KW"/>
</dbReference>
<dbReference type="InterPro" id="IPR003593">
    <property type="entry name" value="AAA+_ATPase"/>
</dbReference>
<dbReference type="InterPro" id="IPR017871">
    <property type="entry name" value="ABC_transporter-like_CS"/>
</dbReference>
<name>A0ABY3SD54_9ENTR</name>
<accession>A0ABY3SD54</accession>
<evidence type="ECO:0000313" key="6">
    <source>
        <dbReference type="EMBL" id="UGS43859.1"/>
    </source>
</evidence>
<evidence type="ECO:0000256" key="1">
    <source>
        <dbReference type="ARBA" id="ARBA00005417"/>
    </source>
</evidence>
<keyword evidence="4 6" id="KW-0067">ATP-binding</keyword>